<dbReference type="InterPro" id="IPR028161">
    <property type="entry name" value="Met8-like"/>
</dbReference>
<evidence type="ECO:0000256" key="2">
    <source>
        <dbReference type="ARBA" id="ARBA00012400"/>
    </source>
</evidence>
<proteinExistence type="predicted"/>
<name>A0A1Y0HL05_9BACT</name>
<keyword evidence="7" id="KW-1185">Reference proteome</keyword>
<dbReference type="GO" id="GO:0019354">
    <property type="term" value="P:siroheme biosynthetic process"/>
    <property type="evidence" value="ECO:0007669"/>
    <property type="project" value="InterPro"/>
</dbReference>
<dbReference type="PANTHER" id="PTHR35330">
    <property type="entry name" value="SIROHEME BIOSYNTHESIS PROTEIN MET8"/>
    <property type="match status" value="1"/>
</dbReference>
<accession>A0A1Y0HL05</accession>
<dbReference type="PANTHER" id="PTHR35330:SF1">
    <property type="entry name" value="SIROHEME BIOSYNTHESIS PROTEIN MET8"/>
    <property type="match status" value="1"/>
</dbReference>
<gene>
    <name evidence="6" type="ORF">Sdiek1_1624</name>
</gene>
<keyword evidence="4" id="KW-0520">NAD</keyword>
<dbReference type="InterPro" id="IPR036291">
    <property type="entry name" value="NAD(P)-bd_dom_sf"/>
</dbReference>
<dbReference type="Gene3D" id="3.40.50.720">
    <property type="entry name" value="NAD(P)-binding Rossmann-like Domain"/>
    <property type="match status" value="1"/>
</dbReference>
<dbReference type="KEGG" id="suls:Sdiek1_1624"/>
<dbReference type="GO" id="GO:0004325">
    <property type="term" value="F:ferrochelatase activity"/>
    <property type="evidence" value="ECO:0007669"/>
    <property type="project" value="InterPro"/>
</dbReference>
<keyword evidence="3" id="KW-0560">Oxidoreductase</keyword>
<evidence type="ECO:0000313" key="7">
    <source>
        <dbReference type="Proteomes" id="UP000196005"/>
    </source>
</evidence>
<evidence type="ECO:0000256" key="3">
    <source>
        <dbReference type="ARBA" id="ARBA00023002"/>
    </source>
</evidence>
<evidence type="ECO:0000256" key="5">
    <source>
        <dbReference type="ARBA" id="ARBA00023244"/>
    </source>
</evidence>
<dbReference type="AlphaFoldDB" id="A0A1Y0HL05"/>
<dbReference type="SUPFAM" id="SSF51735">
    <property type="entry name" value="NAD(P)-binding Rossmann-fold domains"/>
    <property type="match status" value="1"/>
</dbReference>
<evidence type="ECO:0000313" key="6">
    <source>
        <dbReference type="EMBL" id="ARU48787.1"/>
    </source>
</evidence>
<dbReference type="Pfam" id="PF13241">
    <property type="entry name" value="NAD_binding_7"/>
    <property type="match status" value="1"/>
</dbReference>
<comment type="pathway">
    <text evidence="1">Porphyrin-containing compound metabolism; siroheme biosynthesis; sirohydrochlorin from precorrin-2: step 1/1.</text>
</comment>
<evidence type="ECO:0000256" key="4">
    <source>
        <dbReference type="ARBA" id="ARBA00023027"/>
    </source>
</evidence>
<reference evidence="7" key="1">
    <citation type="submission" date="2017-05" db="EMBL/GenBank/DDBJ databases">
        <title>Dechlorination kinetics govern the competition between two new strains of the genus Sulfurospirillum.</title>
        <authorList>
            <person name="Buttet G.F."/>
            <person name="Murray A.M."/>
            <person name="Goris T."/>
            <person name="Burion M."/>
            <person name="Lin B."/>
            <person name="Rolle M."/>
            <person name="Maillard J."/>
        </authorList>
    </citation>
    <scope>NUCLEOTIDE SEQUENCE [LARGE SCALE GENOMIC DNA]</scope>
    <source>
        <strain evidence="7">SL2-1</strain>
    </source>
</reference>
<sequence length="54" mass="6057">MTYMPLLFSLEGKKVLLIGAGAIGQRKLEKLLNYTSSITIMTKECSHSMEKNHT</sequence>
<dbReference type="GO" id="GO:0043115">
    <property type="term" value="F:precorrin-2 dehydrogenase activity"/>
    <property type="evidence" value="ECO:0007669"/>
    <property type="project" value="UniProtKB-EC"/>
</dbReference>
<dbReference type="Proteomes" id="UP000196005">
    <property type="component" value="Chromosome"/>
</dbReference>
<keyword evidence="5" id="KW-0627">Porphyrin biosynthesis</keyword>
<protein>
    <recommendedName>
        <fullName evidence="2">precorrin-2 dehydrogenase</fullName>
        <ecNumber evidence="2">1.3.1.76</ecNumber>
    </recommendedName>
</protein>
<evidence type="ECO:0000256" key="1">
    <source>
        <dbReference type="ARBA" id="ARBA00005010"/>
    </source>
</evidence>
<keyword evidence="6" id="KW-0456">Lyase</keyword>
<dbReference type="EC" id="1.3.1.76" evidence="2"/>
<organism evidence="6 7">
    <name type="scientific">Sulfurospirillum diekertiae</name>
    <dbReference type="NCBI Taxonomy" id="1854492"/>
    <lineage>
        <taxon>Bacteria</taxon>
        <taxon>Pseudomonadati</taxon>
        <taxon>Campylobacterota</taxon>
        <taxon>Epsilonproteobacteria</taxon>
        <taxon>Campylobacterales</taxon>
        <taxon>Sulfurospirillaceae</taxon>
        <taxon>Sulfurospirillum</taxon>
    </lineage>
</organism>
<dbReference type="EMBL" id="CP021416">
    <property type="protein sequence ID" value="ARU48787.1"/>
    <property type="molecule type" value="Genomic_DNA"/>
</dbReference>